<protein>
    <submittedName>
        <fullName evidence="2">Phosphotransferase</fullName>
    </submittedName>
</protein>
<dbReference type="PANTHER" id="PTHR39179:SF3">
    <property type="entry name" value="COTS-RELATED PROTEIN"/>
    <property type="match status" value="1"/>
</dbReference>
<proteinExistence type="predicted"/>
<feature type="non-terminal residue" evidence="2">
    <location>
        <position position="286"/>
    </location>
</feature>
<keyword evidence="3" id="KW-1185">Reference proteome</keyword>
<dbReference type="Gene3D" id="3.90.1200.10">
    <property type="match status" value="1"/>
</dbReference>
<dbReference type="InterPro" id="IPR011009">
    <property type="entry name" value="Kinase-like_dom_sf"/>
</dbReference>
<dbReference type="InterPro" id="IPR002575">
    <property type="entry name" value="Aminoglycoside_PTrfase"/>
</dbReference>
<dbReference type="SUPFAM" id="SSF56112">
    <property type="entry name" value="Protein kinase-like (PK-like)"/>
    <property type="match status" value="1"/>
</dbReference>
<dbReference type="PANTHER" id="PTHR39179">
    <property type="entry name" value="SPORE COAT PROTEIN I"/>
    <property type="match status" value="1"/>
</dbReference>
<organism evidence="2 3">
    <name type="scientific">Paenibacillus phytorum</name>
    <dbReference type="NCBI Taxonomy" id="2654977"/>
    <lineage>
        <taxon>Bacteria</taxon>
        <taxon>Bacillati</taxon>
        <taxon>Bacillota</taxon>
        <taxon>Bacilli</taxon>
        <taxon>Bacillales</taxon>
        <taxon>Paenibacillaceae</taxon>
        <taxon>Paenibacillus</taxon>
    </lineage>
</organism>
<comment type="caution">
    <text evidence="2">The sequence shown here is derived from an EMBL/GenBank/DDBJ whole genome shotgun (WGS) entry which is preliminary data.</text>
</comment>
<dbReference type="Pfam" id="PF01636">
    <property type="entry name" value="APH"/>
    <property type="match status" value="1"/>
</dbReference>
<dbReference type="EMBL" id="WHOA01000052">
    <property type="protein sequence ID" value="NOU71265.1"/>
    <property type="molecule type" value="Genomic_DNA"/>
</dbReference>
<dbReference type="Proteomes" id="UP000616779">
    <property type="component" value="Unassembled WGS sequence"/>
</dbReference>
<evidence type="ECO:0000259" key="1">
    <source>
        <dbReference type="Pfam" id="PF01636"/>
    </source>
</evidence>
<dbReference type="InterPro" id="IPR047175">
    <property type="entry name" value="CotS-like"/>
</dbReference>
<sequence>MSLQEGECLLSSMNSSNKLILKQIAHSYGFSIIKIRPCPSLYKNVAAFRVSTNKGNYMIKPFIGSQGRLFRLSSYASRLRRKGFRGMPKWLKTRSGKHWVKKRGKLYYVTEWIEGRDILSNKEELAKLGVVLAKLHSVSRSFGLPPRSDSLVRELKKRHAAFCSQTKVLRSKSSKAGTWSQHRGEQCMKLGWDALESLKAERIRSRLQKESRQQPLVHGDVTIPNALKSKERIYLIDWDAMKPGSAYLDLVVALTNTTEFNPSNMAAFLSGYEQVRPLTRSEKKLI</sequence>
<accession>A0ABX1XRV1</accession>
<gene>
    <name evidence="2" type="ORF">GC098_07485</name>
</gene>
<evidence type="ECO:0000313" key="2">
    <source>
        <dbReference type="EMBL" id="NOU71265.1"/>
    </source>
</evidence>
<evidence type="ECO:0000313" key="3">
    <source>
        <dbReference type="Proteomes" id="UP000616779"/>
    </source>
</evidence>
<reference evidence="2 3" key="1">
    <citation type="submission" date="2019-10" db="EMBL/GenBank/DDBJ databases">
        <title>Description of Paenibacillus terrestris sp. nov.</title>
        <authorList>
            <person name="Carlier A."/>
            <person name="Qi S."/>
        </authorList>
    </citation>
    <scope>NUCLEOTIDE SEQUENCE [LARGE SCALE GENOMIC DNA]</scope>
    <source>
        <strain evidence="2 3">LMG 31458</strain>
    </source>
</reference>
<feature type="domain" description="Aminoglycoside phosphotransferase" evidence="1">
    <location>
        <begin position="102"/>
        <end position="276"/>
    </location>
</feature>
<dbReference type="Gene3D" id="3.30.200.20">
    <property type="entry name" value="Phosphorylase Kinase, domain 1"/>
    <property type="match status" value="1"/>
</dbReference>
<name>A0ABX1XRV1_9BACL</name>